<dbReference type="EMBL" id="LT629749">
    <property type="protein sequence ID" value="SDT11247.1"/>
    <property type="molecule type" value="Genomic_DNA"/>
</dbReference>
<gene>
    <name evidence="1" type="ORF">SAMN04488543_3062</name>
</gene>
<dbReference type="STRING" id="546871.SAMN04488543_3062"/>
<proteinExistence type="predicted"/>
<dbReference type="RefSeq" id="WP_091413916.1">
    <property type="nucleotide sequence ID" value="NZ_LT629749.1"/>
</dbReference>
<reference evidence="1 2" key="1">
    <citation type="submission" date="2016-10" db="EMBL/GenBank/DDBJ databases">
        <authorList>
            <person name="de Groot N.N."/>
        </authorList>
    </citation>
    <scope>NUCLEOTIDE SEQUENCE [LARGE SCALE GENOMIC DNA]</scope>
    <source>
        <strain evidence="1 2">DSM 21741</strain>
    </source>
</reference>
<protein>
    <submittedName>
        <fullName evidence="1">Uncharacterized protein</fullName>
    </submittedName>
</protein>
<accession>A0A1H1XPM8</accession>
<keyword evidence="2" id="KW-1185">Reference proteome</keyword>
<sequence>MSSEVLVGLRRWSAGSATDAAAVELLALVADGRLIQRSCPWVQPCGRLGWFCLDAVPLTQLQGRLRGVDRHLVALVVALLTNKRVSRAGRADVEAAA</sequence>
<dbReference type="AlphaFoldDB" id="A0A1H1XPM8"/>
<organism evidence="1 2">
    <name type="scientific">Friedmanniella luteola</name>
    <dbReference type="NCBI Taxonomy" id="546871"/>
    <lineage>
        <taxon>Bacteria</taxon>
        <taxon>Bacillati</taxon>
        <taxon>Actinomycetota</taxon>
        <taxon>Actinomycetes</taxon>
        <taxon>Propionibacteriales</taxon>
        <taxon>Nocardioidaceae</taxon>
        <taxon>Friedmanniella</taxon>
    </lineage>
</organism>
<name>A0A1H1XPM8_9ACTN</name>
<evidence type="ECO:0000313" key="2">
    <source>
        <dbReference type="Proteomes" id="UP000199092"/>
    </source>
</evidence>
<dbReference type="Proteomes" id="UP000199092">
    <property type="component" value="Chromosome I"/>
</dbReference>
<evidence type="ECO:0000313" key="1">
    <source>
        <dbReference type="EMBL" id="SDT11247.1"/>
    </source>
</evidence>